<reference evidence="1" key="1">
    <citation type="journal article" date="2020" name="Stud. Mycol.">
        <title>101 Dothideomycetes genomes: a test case for predicting lifestyles and emergence of pathogens.</title>
        <authorList>
            <person name="Haridas S."/>
            <person name="Albert R."/>
            <person name="Binder M."/>
            <person name="Bloem J."/>
            <person name="Labutti K."/>
            <person name="Salamov A."/>
            <person name="Andreopoulos B."/>
            <person name="Baker S."/>
            <person name="Barry K."/>
            <person name="Bills G."/>
            <person name="Bluhm B."/>
            <person name="Cannon C."/>
            <person name="Castanera R."/>
            <person name="Culley D."/>
            <person name="Daum C."/>
            <person name="Ezra D."/>
            <person name="Gonzalez J."/>
            <person name="Henrissat B."/>
            <person name="Kuo A."/>
            <person name="Liang C."/>
            <person name="Lipzen A."/>
            <person name="Lutzoni F."/>
            <person name="Magnuson J."/>
            <person name="Mondo S."/>
            <person name="Nolan M."/>
            <person name="Ohm R."/>
            <person name="Pangilinan J."/>
            <person name="Park H.-J."/>
            <person name="Ramirez L."/>
            <person name="Alfaro M."/>
            <person name="Sun H."/>
            <person name="Tritt A."/>
            <person name="Yoshinaga Y."/>
            <person name="Zwiers L.-H."/>
            <person name="Turgeon B."/>
            <person name="Goodwin S."/>
            <person name="Spatafora J."/>
            <person name="Crous P."/>
            <person name="Grigoriev I."/>
        </authorList>
    </citation>
    <scope>NUCLEOTIDE SEQUENCE</scope>
    <source>
        <strain evidence="1">CBS 113818</strain>
    </source>
</reference>
<protein>
    <submittedName>
        <fullName evidence="1">Uncharacterized protein</fullName>
    </submittedName>
</protein>
<proteinExistence type="predicted"/>
<dbReference type="Proteomes" id="UP000799424">
    <property type="component" value="Unassembled WGS sequence"/>
</dbReference>
<dbReference type="EMBL" id="MU006230">
    <property type="protein sequence ID" value="KAF2824520.1"/>
    <property type="molecule type" value="Genomic_DNA"/>
</dbReference>
<organism evidence="1 2">
    <name type="scientific">Ophiobolus disseminans</name>
    <dbReference type="NCBI Taxonomy" id="1469910"/>
    <lineage>
        <taxon>Eukaryota</taxon>
        <taxon>Fungi</taxon>
        <taxon>Dikarya</taxon>
        <taxon>Ascomycota</taxon>
        <taxon>Pezizomycotina</taxon>
        <taxon>Dothideomycetes</taxon>
        <taxon>Pleosporomycetidae</taxon>
        <taxon>Pleosporales</taxon>
        <taxon>Pleosporineae</taxon>
        <taxon>Phaeosphaeriaceae</taxon>
        <taxon>Ophiobolus</taxon>
    </lineage>
</organism>
<keyword evidence="2" id="KW-1185">Reference proteome</keyword>
<sequence length="193" mass="22480">MELIAYNYASLYKSLGKTLTTPWNLGSRELCRFRILADWVLDLKGPEKRDLRNDIAHCFNCESHYVDVGGYLESADESDFCAQREFSTRTLWELLERELEPLVGELQWAVKMFEEQIKEMPVQVRKPRAERVMDDMSVPEDPPEWEDRGDWGQAVVEQVYFITLVPQLHPYRDSTLSVVISLAIAADKHTWIP</sequence>
<gene>
    <name evidence="1" type="ORF">CC86DRAFT_384134</name>
</gene>
<evidence type="ECO:0000313" key="2">
    <source>
        <dbReference type="Proteomes" id="UP000799424"/>
    </source>
</evidence>
<dbReference type="AlphaFoldDB" id="A0A6A6ZTY2"/>
<accession>A0A6A6ZTY2</accession>
<evidence type="ECO:0000313" key="1">
    <source>
        <dbReference type="EMBL" id="KAF2824520.1"/>
    </source>
</evidence>
<name>A0A6A6ZTY2_9PLEO</name>